<feature type="region of interest" description="Disordered" evidence="1">
    <location>
        <begin position="371"/>
        <end position="431"/>
    </location>
</feature>
<feature type="compositionally biased region" description="Basic and acidic residues" evidence="1">
    <location>
        <begin position="371"/>
        <end position="392"/>
    </location>
</feature>
<proteinExistence type="predicted"/>
<gene>
    <name evidence="2" type="ORF">LCGC14_2277570</name>
</gene>
<sequence length="431" mass="47323">MTTQHVAPISAPSVLLISGPTGSGKTCLIGTAAKWLWQRHKKVLRLYTADGGGYGTLIGALVRLGIIEVFRMRTRASTGAEGLVEETLHLASQGWWPESFTNPEKGEVEPAVRMIPPIVKTYRMSCPNDHLLKETTDHREIRPIKCPKCQQMVDKRTAKIETAAAVAAHMTGVGGVALEGLTSWSSWHLQSLSDRRARQELHGEASNIGSFRSGDILLDGNNRADYGFVQQAAERWLQAATTIQGLVIPPIFTALETPAEETGVGSIWGPSIAGQAKTAQVPQWVGDYLGTQRVTNEQGKEEFRLYLQPWRSSDGRVHPYKTRAEIETEFLADAPKAKHFSTFNLGLYFDTIAQAEKDLAQEVTKELNLDGPVKVREKPEEKPVEKVEEKKAQPSAQPARPAVARPAQATPGARRPAPRPVGRSPVAVRRK</sequence>
<dbReference type="SUPFAM" id="SSF52540">
    <property type="entry name" value="P-loop containing nucleoside triphosphate hydrolases"/>
    <property type="match status" value="2"/>
</dbReference>
<dbReference type="InterPro" id="IPR027417">
    <property type="entry name" value="P-loop_NTPase"/>
</dbReference>
<comment type="caution">
    <text evidence="2">The sequence shown here is derived from an EMBL/GenBank/DDBJ whole genome shotgun (WGS) entry which is preliminary data.</text>
</comment>
<protein>
    <submittedName>
        <fullName evidence="2">Uncharacterized protein</fullName>
    </submittedName>
</protein>
<evidence type="ECO:0000313" key="2">
    <source>
        <dbReference type="EMBL" id="KKL53225.1"/>
    </source>
</evidence>
<dbReference type="AlphaFoldDB" id="A0A0F9F7I9"/>
<reference evidence="2" key="1">
    <citation type="journal article" date="2015" name="Nature">
        <title>Complex archaea that bridge the gap between prokaryotes and eukaryotes.</title>
        <authorList>
            <person name="Spang A."/>
            <person name="Saw J.H."/>
            <person name="Jorgensen S.L."/>
            <person name="Zaremba-Niedzwiedzka K."/>
            <person name="Martijn J."/>
            <person name="Lind A.E."/>
            <person name="van Eijk R."/>
            <person name="Schleper C."/>
            <person name="Guy L."/>
            <person name="Ettema T.J."/>
        </authorList>
    </citation>
    <scope>NUCLEOTIDE SEQUENCE</scope>
</reference>
<dbReference type="EMBL" id="LAZR01031619">
    <property type="protein sequence ID" value="KKL53225.1"/>
    <property type="molecule type" value="Genomic_DNA"/>
</dbReference>
<evidence type="ECO:0000256" key="1">
    <source>
        <dbReference type="SAM" id="MobiDB-lite"/>
    </source>
</evidence>
<organism evidence="2">
    <name type="scientific">marine sediment metagenome</name>
    <dbReference type="NCBI Taxonomy" id="412755"/>
    <lineage>
        <taxon>unclassified sequences</taxon>
        <taxon>metagenomes</taxon>
        <taxon>ecological metagenomes</taxon>
    </lineage>
</organism>
<accession>A0A0F9F7I9</accession>
<feature type="compositionally biased region" description="Low complexity" evidence="1">
    <location>
        <begin position="393"/>
        <end position="431"/>
    </location>
</feature>
<name>A0A0F9F7I9_9ZZZZ</name>